<dbReference type="Pfam" id="PF07650">
    <property type="entry name" value="KH_2"/>
    <property type="match status" value="1"/>
</dbReference>
<feature type="domain" description="Era-type G" evidence="12">
    <location>
        <begin position="3"/>
        <end position="170"/>
    </location>
</feature>
<evidence type="ECO:0000259" key="11">
    <source>
        <dbReference type="PROSITE" id="PS50823"/>
    </source>
</evidence>
<name>A0A1M6N5X4_9FIRM</name>
<dbReference type="Gene3D" id="3.30.300.20">
    <property type="match status" value="1"/>
</dbReference>
<accession>A0A1M6N5X4</accession>
<dbReference type="GO" id="GO:0070181">
    <property type="term" value="F:small ribosomal subunit rRNA binding"/>
    <property type="evidence" value="ECO:0007669"/>
    <property type="project" value="UniProtKB-UniRule"/>
</dbReference>
<dbReference type="InterPro" id="IPR005225">
    <property type="entry name" value="Small_GTP-bd"/>
</dbReference>
<dbReference type="GO" id="GO:0005829">
    <property type="term" value="C:cytosol"/>
    <property type="evidence" value="ECO:0007669"/>
    <property type="project" value="TreeGrafter"/>
</dbReference>
<proteinExistence type="inferred from homology"/>
<dbReference type="PROSITE" id="PS50823">
    <property type="entry name" value="KH_TYPE_2"/>
    <property type="match status" value="1"/>
</dbReference>
<dbReference type="GO" id="GO:0000028">
    <property type="term" value="P:ribosomal small subunit assembly"/>
    <property type="evidence" value="ECO:0007669"/>
    <property type="project" value="TreeGrafter"/>
</dbReference>
<evidence type="ECO:0000313" key="13">
    <source>
        <dbReference type="EMBL" id="SHJ91117.1"/>
    </source>
</evidence>
<dbReference type="RefSeq" id="WP_072906836.1">
    <property type="nucleotide sequence ID" value="NZ_FRAI01000009.1"/>
</dbReference>
<comment type="function">
    <text evidence="8">An essential GTPase that binds both GDP and GTP, with rapid nucleotide exchange. Plays a role in 16S rRNA processing and 30S ribosomal subunit biogenesis and possibly also in cell cycle regulation and energy metabolism.</text>
</comment>
<dbReference type="NCBIfam" id="TIGR00231">
    <property type="entry name" value="small_GTP"/>
    <property type="match status" value="1"/>
</dbReference>
<dbReference type="GO" id="GO:0003924">
    <property type="term" value="F:GTPase activity"/>
    <property type="evidence" value="ECO:0007669"/>
    <property type="project" value="UniProtKB-UniRule"/>
</dbReference>
<evidence type="ECO:0000256" key="10">
    <source>
        <dbReference type="RuleBase" id="RU003761"/>
    </source>
</evidence>
<feature type="binding site" evidence="8">
    <location>
        <begin position="120"/>
        <end position="123"/>
    </location>
    <ligand>
        <name>GTP</name>
        <dbReference type="ChEBI" id="CHEBI:37565"/>
    </ligand>
</feature>
<feature type="region of interest" description="G2" evidence="9">
    <location>
        <begin position="37"/>
        <end position="41"/>
    </location>
</feature>
<dbReference type="Gene3D" id="3.40.50.300">
    <property type="entry name" value="P-loop containing nucleotide triphosphate hydrolases"/>
    <property type="match status" value="1"/>
</dbReference>
<reference evidence="14" key="1">
    <citation type="submission" date="2016-11" db="EMBL/GenBank/DDBJ databases">
        <authorList>
            <person name="Varghese N."/>
            <person name="Submissions S."/>
        </authorList>
    </citation>
    <scope>NUCLEOTIDE SEQUENCE [LARGE SCALE GENOMIC DNA]</scope>
    <source>
        <strain evidence="14">DSM 14826</strain>
    </source>
</reference>
<dbReference type="InterPro" id="IPR027417">
    <property type="entry name" value="P-loop_NTPase"/>
</dbReference>
<dbReference type="HAMAP" id="MF_00367">
    <property type="entry name" value="GTPase_Era"/>
    <property type="match status" value="1"/>
</dbReference>
<dbReference type="GO" id="GO:0043024">
    <property type="term" value="F:ribosomal small subunit binding"/>
    <property type="evidence" value="ECO:0007669"/>
    <property type="project" value="TreeGrafter"/>
</dbReference>
<keyword evidence="8" id="KW-0699">rRNA-binding</keyword>
<dbReference type="EMBL" id="FRAI01000009">
    <property type="protein sequence ID" value="SHJ91117.1"/>
    <property type="molecule type" value="Genomic_DNA"/>
</dbReference>
<keyword evidence="3 8" id="KW-0690">Ribosome biogenesis</keyword>
<dbReference type="PANTHER" id="PTHR42698">
    <property type="entry name" value="GTPASE ERA"/>
    <property type="match status" value="1"/>
</dbReference>
<evidence type="ECO:0000256" key="7">
    <source>
        <dbReference type="ARBA" id="ARBA00023136"/>
    </source>
</evidence>
<sequence>MFKSGFVSIIGRPNVGKSTLLNNLLGQKIAIISDKAQTTRTKIHGVLTGDDYQIVFIDTPGIHKPKHKLGEAMVKAAKSSTLDVDVILFITDISQPVGRGDQFILEGLQKVKTPVILVANKIDQTVEKEAKERIIKLTELFPFKDVIAISALQGVNTGGLVKLILEFLQEGPKYYPDDMITDQPERVIVQELIREKILELTREEIPHGVAIEVVQMTTRGDNLLDISANIYVEKDSHKGIIIGKGGKLLKEIGKRARIDLERFFNSKVYLELWVKVKKNWRDLPGALREFGLDNSE</sequence>
<dbReference type="InterPro" id="IPR006073">
    <property type="entry name" value="GTP-bd"/>
</dbReference>
<evidence type="ECO:0000256" key="6">
    <source>
        <dbReference type="ARBA" id="ARBA00023134"/>
    </source>
</evidence>
<feature type="region of interest" description="G1" evidence="9">
    <location>
        <begin position="11"/>
        <end position="18"/>
    </location>
</feature>
<feature type="domain" description="KH type-2" evidence="11">
    <location>
        <begin position="201"/>
        <end position="278"/>
    </location>
</feature>
<evidence type="ECO:0000313" key="14">
    <source>
        <dbReference type="Proteomes" id="UP000243547"/>
    </source>
</evidence>
<feature type="region of interest" description="G4" evidence="9">
    <location>
        <begin position="120"/>
        <end position="123"/>
    </location>
</feature>
<dbReference type="NCBIfam" id="NF000908">
    <property type="entry name" value="PRK00089.1"/>
    <property type="match status" value="1"/>
</dbReference>
<dbReference type="InterPro" id="IPR009019">
    <property type="entry name" value="KH_sf_prok-type"/>
</dbReference>
<comment type="subunit">
    <text evidence="8">Monomer.</text>
</comment>
<organism evidence="13 14">
    <name type="scientific">Anaerobranca californiensis DSM 14826</name>
    <dbReference type="NCBI Taxonomy" id="1120989"/>
    <lineage>
        <taxon>Bacteria</taxon>
        <taxon>Bacillati</taxon>
        <taxon>Bacillota</taxon>
        <taxon>Clostridia</taxon>
        <taxon>Eubacteriales</taxon>
        <taxon>Proteinivoracaceae</taxon>
        <taxon>Anaerobranca</taxon>
    </lineage>
</organism>
<dbReference type="Pfam" id="PF01926">
    <property type="entry name" value="MMR_HSR1"/>
    <property type="match status" value="1"/>
</dbReference>
<evidence type="ECO:0000256" key="1">
    <source>
        <dbReference type="ARBA" id="ARBA00007921"/>
    </source>
</evidence>
<dbReference type="OrthoDB" id="9805918at2"/>
<keyword evidence="14" id="KW-1185">Reference proteome</keyword>
<feature type="binding site" evidence="8">
    <location>
        <begin position="58"/>
        <end position="62"/>
    </location>
    <ligand>
        <name>GTP</name>
        <dbReference type="ChEBI" id="CHEBI:37565"/>
    </ligand>
</feature>
<dbReference type="FunFam" id="3.30.300.20:FF:000003">
    <property type="entry name" value="GTPase Era"/>
    <property type="match status" value="1"/>
</dbReference>
<dbReference type="GO" id="GO:0005525">
    <property type="term" value="F:GTP binding"/>
    <property type="evidence" value="ECO:0007669"/>
    <property type="project" value="UniProtKB-UniRule"/>
</dbReference>
<gene>
    <name evidence="8" type="primary">era</name>
    <name evidence="13" type="ORF">SAMN02745227_01020</name>
</gene>
<dbReference type="SUPFAM" id="SSF54814">
    <property type="entry name" value="Prokaryotic type KH domain (KH-domain type II)"/>
    <property type="match status" value="1"/>
</dbReference>
<dbReference type="PROSITE" id="PS51713">
    <property type="entry name" value="G_ERA"/>
    <property type="match status" value="1"/>
</dbReference>
<dbReference type="InterPro" id="IPR015946">
    <property type="entry name" value="KH_dom-like_a/b"/>
</dbReference>
<evidence type="ECO:0000256" key="8">
    <source>
        <dbReference type="HAMAP-Rule" id="MF_00367"/>
    </source>
</evidence>
<evidence type="ECO:0000256" key="9">
    <source>
        <dbReference type="PROSITE-ProRule" id="PRU01050"/>
    </source>
</evidence>
<dbReference type="AlphaFoldDB" id="A0A1M6N5X4"/>
<comment type="subcellular location">
    <subcellularLocation>
        <location evidence="8">Cytoplasm</location>
    </subcellularLocation>
    <subcellularLocation>
        <location evidence="8">Cell membrane</location>
        <topology evidence="8">Peripheral membrane protein</topology>
    </subcellularLocation>
</comment>
<keyword evidence="6 8" id="KW-0342">GTP-binding</keyword>
<evidence type="ECO:0000256" key="5">
    <source>
        <dbReference type="ARBA" id="ARBA00022884"/>
    </source>
</evidence>
<dbReference type="InterPro" id="IPR005662">
    <property type="entry name" value="GTPase_Era-like"/>
</dbReference>
<keyword evidence="7 8" id="KW-0472">Membrane</keyword>
<evidence type="ECO:0000256" key="4">
    <source>
        <dbReference type="ARBA" id="ARBA00022741"/>
    </source>
</evidence>
<keyword evidence="8" id="KW-0963">Cytoplasm</keyword>
<dbReference type="CDD" id="cd04163">
    <property type="entry name" value="Era"/>
    <property type="match status" value="1"/>
</dbReference>
<dbReference type="NCBIfam" id="TIGR00436">
    <property type="entry name" value="era"/>
    <property type="match status" value="1"/>
</dbReference>
<evidence type="ECO:0000259" key="12">
    <source>
        <dbReference type="PROSITE" id="PS51713"/>
    </source>
</evidence>
<dbReference type="InterPro" id="IPR004044">
    <property type="entry name" value="KH_dom_type_2"/>
</dbReference>
<comment type="similarity">
    <text evidence="1 8 9 10">Belongs to the TRAFAC class TrmE-Era-EngA-EngB-Septin-like GTPase superfamily. Era GTPase family.</text>
</comment>
<keyword evidence="4 8" id="KW-0547">Nucleotide-binding</keyword>
<dbReference type="Proteomes" id="UP000243547">
    <property type="component" value="Unassembled WGS sequence"/>
</dbReference>
<evidence type="ECO:0000256" key="3">
    <source>
        <dbReference type="ARBA" id="ARBA00022517"/>
    </source>
</evidence>
<dbReference type="InterPro" id="IPR030388">
    <property type="entry name" value="G_ERA_dom"/>
</dbReference>
<keyword evidence="8" id="KW-1003">Cell membrane</keyword>
<feature type="region of interest" description="G5" evidence="9">
    <location>
        <begin position="149"/>
        <end position="151"/>
    </location>
</feature>
<dbReference type="STRING" id="1120989.SAMN02745227_01020"/>
<feature type="binding site" evidence="8">
    <location>
        <begin position="11"/>
        <end position="18"/>
    </location>
    <ligand>
        <name>GTP</name>
        <dbReference type="ChEBI" id="CHEBI:37565"/>
    </ligand>
</feature>
<dbReference type="CDD" id="cd22534">
    <property type="entry name" value="KH-II_Era"/>
    <property type="match status" value="1"/>
</dbReference>
<keyword evidence="5 8" id="KW-0694">RNA-binding</keyword>
<feature type="region of interest" description="G3" evidence="9">
    <location>
        <begin position="58"/>
        <end position="61"/>
    </location>
</feature>
<dbReference type="PANTHER" id="PTHR42698:SF1">
    <property type="entry name" value="GTPASE ERA, MITOCHONDRIAL"/>
    <property type="match status" value="1"/>
</dbReference>
<dbReference type="SUPFAM" id="SSF52540">
    <property type="entry name" value="P-loop containing nucleoside triphosphate hydrolases"/>
    <property type="match status" value="1"/>
</dbReference>
<dbReference type="GO" id="GO:0005886">
    <property type="term" value="C:plasma membrane"/>
    <property type="evidence" value="ECO:0007669"/>
    <property type="project" value="UniProtKB-SubCell"/>
</dbReference>
<dbReference type="FunFam" id="3.40.50.300:FF:000094">
    <property type="entry name" value="GTPase Era"/>
    <property type="match status" value="1"/>
</dbReference>
<protein>
    <recommendedName>
        <fullName evidence="2 8">GTPase Era</fullName>
    </recommendedName>
</protein>
<evidence type="ECO:0000256" key="2">
    <source>
        <dbReference type="ARBA" id="ARBA00020484"/>
    </source>
</evidence>